<dbReference type="GO" id="GO:0045211">
    <property type="term" value="C:postsynaptic membrane"/>
    <property type="evidence" value="ECO:0007669"/>
    <property type="project" value="UniProtKB-SubCell"/>
</dbReference>
<feature type="signal peptide" evidence="20">
    <location>
        <begin position="1"/>
        <end position="20"/>
    </location>
</feature>
<evidence type="ECO:0000256" key="13">
    <source>
        <dbReference type="ARBA" id="ARBA00023180"/>
    </source>
</evidence>
<keyword evidence="7" id="KW-0770">Synapse</keyword>
<keyword evidence="13" id="KW-0325">Glycoprotein</keyword>
<dbReference type="KEGG" id="epa:110243398"/>
<dbReference type="AlphaFoldDB" id="A0A913XI50"/>
<protein>
    <recommendedName>
        <fullName evidence="19">Gamma-aminobutyric acid receptor subunit beta</fullName>
    </recommendedName>
</protein>
<dbReference type="GO" id="GO:0034707">
    <property type="term" value="C:chloride channel complex"/>
    <property type="evidence" value="ECO:0007669"/>
    <property type="project" value="UniProtKB-KW"/>
</dbReference>
<evidence type="ECO:0000256" key="9">
    <source>
        <dbReference type="ARBA" id="ARBA00023136"/>
    </source>
</evidence>
<dbReference type="SUPFAM" id="SSF63712">
    <property type="entry name" value="Nicotinic receptor ligand binding domain-like"/>
    <property type="match status" value="1"/>
</dbReference>
<dbReference type="Pfam" id="PF02932">
    <property type="entry name" value="Neur_chan_memb"/>
    <property type="match status" value="1"/>
</dbReference>
<keyword evidence="6 20" id="KW-1133">Transmembrane helix</keyword>
<organism evidence="23 24">
    <name type="scientific">Exaiptasia diaphana</name>
    <name type="common">Tropical sea anemone</name>
    <name type="synonym">Aiptasia pulchella</name>
    <dbReference type="NCBI Taxonomy" id="2652724"/>
    <lineage>
        <taxon>Eukaryota</taxon>
        <taxon>Metazoa</taxon>
        <taxon>Cnidaria</taxon>
        <taxon>Anthozoa</taxon>
        <taxon>Hexacorallia</taxon>
        <taxon>Actiniaria</taxon>
        <taxon>Aiptasiidae</taxon>
        <taxon>Exaiptasia</taxon>
    </lineage>
</organism>
<dbReference type="InterPro" id="IPR006028">
    <property type="entry name" value="GABAA/Glycine_rcpt"/>
</dbReference>
<evidence type="ECO:0000256" key="12">
    <source>
        <dbReference type="ARBA" id="ARBA00023173"/>
    </source>
</evidence>
<feature type="chain" id="PRO_5038156980" description="Gamma-aminobutyric acid receptor subunit beta" evidence="20">
    <location>
        <begin position="21"/>
        <end position="475"/>
    </location>
</feature>
<dbReference type="PROSITE" id="PS00236">
    <property type="entry name" value="NEUROTR_ION_CHANNEL"/>
    <property type="match status" value="1"/>
</dbReference>
<keyword evidence="5 20" id="KW-0732">Signal</keyword>
<keyword evidence="3" id="KW-1003">Cell membrane</keyword>
<dbReference type="SUPFAM" id="SSF90112">
    <property type="entry name" value="Neurotransmitter-gated ion-channel transmembrane pore"/>
    <property type="match status" value="1"/>
</dbReference>
<keyword evidence="12" id="KW-0869">Chloride channel</keyword>
<comment type="similarity">
    <text evidence="1">Belongs to the ligand-gated ion channel (TC 1.A.9) family. Gamma-aminobutyric acid receptor (TC 1.A.9.5) subfamily.</text>
</comment>
<proteinExistence type="inferred from homology"/>
<dbReference type="GO" id="GO:0005230">
    <property type="term" value="F:extracellular ligand-gated monoatomic ion channel activity"/>
    <property type="evidence" value="ECO:0007669"/>
    <property type="project" value="InterPro"/>
</dbReference>
<dbReference type="GO" id="GO:0005254">
    <property type="term" value="F:chloride channel activity"/>
    <property type="evidence" value="ECO:0007669"/>
    <property type="project" value="UniProtKB-KW"/>
</dbReference>
<dbReference type="Gene3D" id="2.70.170.10">
    <property type="entry name" value="Neurotransmitter-gated ion-channel ligand-binding domain"/>
    <property type="match status" value="1"/>
</dbReference>
<evidence type="ECO:0000256" key="15">
    <source>
        <dbReference type="ARBA" id="ARBA00023257"/>
    </source>
</evidence>
<feature type="transmembrane region" description="Helical" evidence="20">
    <location>
        <begin position="446"/>
        <end position="469"/>
    </location>
</feature>
<dbReference type="RefSeq" id="XP_020905154.1">
    <property type="nucleotide sequence ID" value="XM_021049495.2"/>
</dbReference>
<evidence type="ECO:0000313" key="24">
    <source>
        <dbReference type="Proteomes" id="UP000887567"/>
    </source>
</evidence>
<evidence type="ECO:0000256" key="16">
    <source>
        <dbReference type="ARBA" id="ARBA00023286"/>
    </source>
</evidence>
<evidence type="ECO:0000256" key="2">
    <source>
        <dbReference type="ARBA" id="ARBA00022448"/>
    </source>
</evidence>
<reference evidence="23" key="1">
    <citation type="submission" date="2022-11" db="UniProtKB">
        <authorList>
            <consortium name="EnsemblMetazoa"/>
        </authorList>
    </citation>
    <scope>IDENTIFICATION</scope>
</reference>
<evidence type="ECO:0000256" key="1">
    <source>
        <dbReference type="ARBA" id="ARBA00010180"/>
    </source>
</evidence>
<evidence type="ECO:0000313" key="23">
    <source>
        <dbReference type="EnsemblMetazoa" id="XP_020905154.1"/>
    </source>
</evidence>
<evidence type="ECO:0000259" key="21">
    <source>
        <dbReference type="Pfam" id="PF02931"/>
    </source>
</evidence>
<evidence type="ECO:0000256" key="14">
    <source>
        <dbReference type="ARBA" id="ARBA00023214"/>
    </source>
</evidence>
<keyword evidence="9 20" id="KW-0472">Membrane</keyword>
<dbReference type="Pfam" id="PF02931">
    <property type="entry name" value="Neur_chan_LBD"/>
    <property type="match status" value="1"/>
</dbReference>
<dbReference type="OMA" id="FRWENDL"/>
<feature type="transmembrane region" description="Helical" evidence="20">
    <location>
        <begin position="249"/>
        <end position="274"/>
    </location>
</feature>
<comment type="subcellular location">
    <subcellularLocation>
        <location evidence="18">Postsynaptic cell membrane</location>
        <topology evidence="18">Multi-pass membrane protein</topology>
    </subcellularLocation>
</comment>
<dbReference type="Gene3D" id="1.20.58.390">
    <property type="entry name" value="Neurotransmitter-gated ion-channel transmembrane domain"/>
    <property type="match status" value="1"/>
</dbReference>
<evidence type="ECO:0000256" key="8">
    <source>
        <dbReference type="ARBA" id="ARBA00023065"/>
    </source>
</evidence>
<dbReference type="GeneID" id="110243398"/>
<feature type="domain" description="Neurotransmitter-gated ion-channel ligand-binding" evidence="21">
    <location>
        <begin position="42"/>
        <end position="202"/>
    </location>
</feature>
<evidence type="ECO:0000256" key="19">
    <source>
        <dbReference type="ARBA" id="ARBA00071250"/>
    </source>
</evidence>
<keyword evidence="8 20" id="KW-0406">Ion transport</keyword>
<dbReference type="InterPro" id="IPR006029">
    <property type="entry name" value="Neurotrans-gated_channel_TM"/>
</dbReference>
<dbReference type="OrthoDB" id="8890589at2759"/>
<keyword evidence="4 20" id="KW-0812">Transmembrane</keyword>
<dbReference type="InterPro" id="IPR006202">
    <property type="entry name" value="Neur_chan_lig-bd"/>
</dbReference>
<evidence type="ECO:0000256" key="4">
    <source>
        <dbReference type="ARBA" id="ARBA00022692"/>
    </source>
</evidence>
<evidence type="ECO:0000256" key="5">
    <source>
        <dbReference type="ARBA" id="ARBA00022729"/>
    </source>
</evidence>
<keyword evidence="10" id="KW-1015">Disulfide bond</keyword>
<accession>A0A913XI50</accession>
<keyword evidence="11" id="KW-0675">Receptor</keyword>
<dbReference type="InterPro" id="IPR006201">
    <property type="entry name" value="Neur_channel"/>
</dbReference>
<dbReference type="PRINTS" id="PR00252">
    <property type="entry name" value="NRIONCHANNEL"/>
</dbReference>
<keyword evidence="16" id="KW-1071">Ligand-gated ion channel</keyword>
<sequence>MKGVFCVFLWFIRGSAVVHCYCSLTGVFSSFVRGNGNSSVSSILDRILKHEKYDKRLRPSYGDGPVVVTVGFWVLSIDSINVVDMDYTLDIFLRQSWRDERMAHELNTTMFLSNTVMDKIWMPDSYFVNAKSGSFHKVTKDNMMIMIKPGGIVQYNARVTIRLSCPMDLRAFPMDTQHCPLTIESYGYSTKHIVFKWEIPGNDGLGFVPQTLKMLPQYKLAKVELATLNNVYVVGNWSGLKATFTFERLYSYFVIHVYGPCSLIVSISWVAFLLPREQAPARITLGVTSVLTVVTVLNMLNNSMPKVNYVKTIDKYLIGCFLFVFATLVEYSLVLWFSKAMKKYRLCREEWRKQHDAEEGIDSQVTFRQKMNKMENGKVCSSHLVKMEMNDVEKEMFINNSRHRDQIRTPRHFNTYFPRRKVSRPHCTRFKDFIYSESFVGGIDGYALVFFPTSFVVFNLVYWISIFSFEDVFGF</sequence>
<dbReference type="GO" id="GO:0004888">
    <property type="term" value="F:transmembrane signaling receptor activity"/>
    <property type="evidence" value="ECO:0007669"/>
    <property type="project" value="InterPro"/>
</dbReference>
<feature type="domain" description="Neurotransmitter-gated ion-channel transmembrane" evidence="22">
    <location>
        <begin position="258"/>
        <end position="463"/>
    </location>
</feature>
<evidence type="ECO:0000259" key="22">
    <source>
        <dbReference type="Pfam" id="PF02932"/>
    </source>
</evidence>
<keyword evidence="17 20" id="KW-0407">Ion channel</keyword>
<dbReference type="InterPro" id="IPR038050">
    <property type="entry name" value="Neuro_actylchol_rec"/>
</dbReference>
<dbReference type="InterPro" id="IPR036719">
    <property type="entry name" value="Neuro-gated_channel_TM_sf"/>
</dbReference>
<feature type="transmembrane region" description="Helical" evidence="20">
    <location>
        <begin position="281"/>
        <end position="300"/>
    </location>
</feature>
<dbReference type="Proteomes" id="UP000887567">
    <property type="component" value="Unplaced"/>
</dbReference>
<dbReference type="FunFam" id="2.70.170.10:FF:000021">
    <property type="entry name" value="Gamma-aminobutyric acid receptor isoform 3b"/>
    <property type="match status" value="1"/>
</dbReference>
<dbReference type="EnsemblMetazoa" id="XM_021049495.2">
    <property type="protein sequence ID" value="XP_020905154.1"/>
    <property type="gene ID" value="LOC110243398"/>
</dbReference>
<dbReference type="CDD" id="cd18990">
    <property type="entry name" value="LGIC_ECD_GABAAR"/>
    <property type="match status" value="1"/>
</dbReference>
<keyword evidence="14" id="KW-0868">Chloride</keyword>
<dbReference type="InterPro" id="IPR036734">
    <property type="entry name" value="Neur_chan_lig-bd_sf"/>
</dbReference>
<dbReference type="CDD" id="cd19049">
    <property type="entry name" value="LGIC_TM_anion"/>
    <property type="match status" value="1"/>
</dbReference>
<name>A0A913XI50_EXADI</name>
<dbReference type="InterPro" id="IPR018000">
    <property type="entry name" value="Neurotransmitter_ion_chnl_CS"/>
</dbReference>
<keyword evidence="15" id="KW-0628">Postsynaptic cell membrane</keyword>
<evidence type="ECO:0000256" key="20">
    <source>
        <dbReference type="RuleBase" id="RU000687"/>
    </source>
</evidence>
<evidence type="ECO:0000256" key="11">
    <source>
        <dbReference type="ARBA" id="ARBA00023170"/>
    </source>
</evidence>
<feature type="transmembrane region" description="Helical" evidence="20">
    <location>
        <begin position="316"/>
        <end position="338"/>
    </location>
</feature>
<evidence type="ECO:0000256" key="6">
    <source>
        <dbReference type="ARBA" id="ARBA00022989"/>
    </source>
</evidence>
<evidence type="ECO:0000256" key="3">
    <source>
        <dbReference type="ARBA" id="ARBA00022475"/>
    </source>
</evidence>
<keyword evidence="24" id="KW-1185">Reference proteome</keyword>
<dbReference type="NCBIfam" id="TIGR00860">
    <property type="entry name" value="LIC"/>
    <property type="match status" value="1"/>
</dbReference>
<evidence type="ECO:0000256" key="7">
    <source>
        <dbReference type="ARBA" id="ARBA00023018"/>
    </source>
</evidence>
<dbReference type="PRINTS" id="PR00253">
    <property type="entry name" value="GABAARECEPTR"/>
</dbReference>
<evidence type="ECO:0000256" key="10">
    <source>
        <dbReference type="ARBA" id="ARBA00023157"/>
    </source>
</evidence>
<dbReference type="PANTHER" id="PTHR18945">
    <property type="entry name" value="NEUROTRANSMITTER GATED ION CHANNEL"/>
    <property type="match status" value="1"/>
</dbReference>
<evidence type="ECO:0000256" key="17">
    <source>
        <dbReference type="ARBA" id="ARBA00023303"/>
    </source>
</evidence>
<keyword evidence="2 20" id="KW-0813">Transport</keyword>
<evidence type="ECO:0000256" key="18">
    <source>
        <dbReference type="ARBA" id="ARBA00034104"/>
    </source>
</evidence>